<dbReference type="EMBL" id="QXGB01006918">
    <property type="protein sequence ID" value="KAE9159966.1"/>
    <property type="molecule type" value="Genomic_DNA"/>
</dbReference>
<protein>
    <submittedName>
        <fullName evidence="1">Uncharacterized protein</fullName>
    </submittedName>
</protein>
<dbReference type="EMBL" id="QXGE01007897">
    <property type="protein sequence ID" value="KAE9262704.1"/>
    <property type="molecule type" value="Genomic_DNA"/>
</dbReference>
<gene>
    <name evidence="3" type="ORF">PF001_g31960</name>
    <name evidence="2" type="ORF">PF005_g31838</name>
    <name evidence="1" type="ORF">PF009_g31917</name>
</gene>
<evidence type="ECO:0000313" key="1">
    <source>
        <dbReference type="EMBL" id="KAE8917763.1"/>
    </source>
</evidence>
<evidence type="ECO:0000313" key="5">
    <source>
        <dbReference type="Proteomes" id="UP000433483"/>
    </source>
</evidence>
<dbReference type="AlphaFoldDB" id="A0A6A3DBZ3"/>
<proteinExistence type="predicted"/>
<dbReference type="Proteomes" id="UP000437068">
    <property type="component" value="Unassembled WGS sequence"/>
</dbReference>
<comment type="caution">
    <text evidence="1">The sequence shown here is derived from an EMBL/GenBank/DDBJ whole genome shotgun (WGS) entry which is preliminary data.</text>
</comment>
<dbReference type="Proteomes" id="UP000429523">
    <property type="component" value="Unassembled WGS sequence"/>
</dbReference>
<accession>A0A6A3DBZ3</accession>
<sequence length="115" mass="11869">MAKLAASPAKMLKVLPPVLDKPAASAGADEVVAQDVVVQEVAVVRQLHQQQRQATMAKLAASPAKMLKVLPPVLDKPAASAGADGVVAQDVVVQEVAVVRQLVCGVFCGFGSVQF</sequence>
<evidence type="ECO:0000313" key="3">
    <source>
        <dbReference type="EMBL" id="KAE9262704.1"/>
    </source>
</evidence>
<dbReference type="Proteomes" id="UP000433483">
    <property type="component" value="Unassembled WGS sequence"/>
</dbReference>
<keyword evidence="5" id="KW-1185">Reference proteome</keyword>
<reference evidence="4 5" key="1">
    <citation type="submission" date="2018-08" db="EMBL/GenBank/DDBJ databases">
        <title>Genomic investigation of the strawberry pathogen Phytophthora fragariae indicates pathogenicity is determined by transcriptional variation in three key races.</title>
        <authorList>
            <person name="Adams T.M."/>
            <person name="Armitage A.D."/>
            <person name="Sobczyk M.K."/>
            <person name="Bates H.J."/>
            <person name="Dunwell J.M."/>
            <person name="Nellist C.F."/>
            <person name="Harrison R.J."/>
        </authorList>
    </citation>
    <scope>NUCLEOTIDE SEQUENCE [LARGE SCALE GENOMIC DNA]</scope>
    <source>
        <strain evidence="3 6">A4</strain>
        <strain evidence="2 5">NOV-27</strain>
        <strain evidence="1 4">NOV-9</strain>
    </source>
</reference>
<evidence type="ECO:0000313" key="4">
    <source>
        <dbReference type="Proteomes" id="UP000429523"/>
    </source>
</evidence>
<evidence type="ECO:0000313" key="2">
    <source>
        <dbReference type="EMBL" id="KAE9159966.1"/>
    </source>
</evidence>
<evidence type="ECO:0000313" key="6">
    <source>
        <dbReference type="Proteomes" id="UP000437068"/>
    </source>
</evidence>
<name>A0A6A3DBZ3_9STRA</name>
<dbReference type="EMBL" id="QXGF01006682">
    <property type="protein sequence ID" value="KAE8917763.1"/>
    <property type="molecule type" value="Genomic_DNA"/>
</dbReference>
<organism evidence="1 4">
    <name type="scientific">Phytophthora fragariae</name>
    <dbReference type="NCBI Taxonomy" id="53985"/>
    <lineage>
        <taxon>Eukaryota</taxon>
        <taxon>Sar</taxon>
        <taxon>Stramenopiles</taxon>
        <taxon>Oomycota</taxon>
        <taxon>Peronosporomycetes</taxon>
        <taxon>Peronosporales</taxon>
        <taxon>Peronosporaceae</taxon>
        <taxon>Phytophthora</taxon>
    </lineage>
</organism>